<dbReference type="Gene3D" id="1.10.3090.10">
    <property type="entry name" value="cca-adding enzyme, domain 2"/>
    <property type="match status" value="1"/>
</dbReference>
<dbReference type="Pfam" id="PF01743">
    <property type="entry name" value="PolyA_pol"/>
    <property type="match status" value="1"/>
</dbReference>
<keyword evidence="5 7" id="KW-0694">RNA-binding</keyword>
<evidence type="ECO:0000259" key="10">
    <source>
        <dbReference type="Pfam" id="PF01743"/>
    </source>
</evidence>
<dbReference type="SUPFAM" id="SSF81891">
    <property type="entry name" value="Poly A polymerase C-terminal region-like"/>
    <property type="match status" value="1"/>
</dbReference>
<feature type="domain" description="Polymerase A arginine-rich C-terminal" evidence="11">
    <location>
        <begin position="326"/>
        <end position="448"/>
    </location>
</feature>
<dbReference type="GO" id="GO:0003723">
    <property type="term" value="F:RNA binding"/>
    <property type="evidence" value="ECO:0007669"/>
    <property type="project" value="UniProtKB-UniRule"/>
</dbReference>
<dbReference type="GO" id="GO:1990817">
    <property type="term" value="F:poly(A) RNA polymerase activity"/>
    <property type="evidence" value="ECO:0007669"/>
    <property type="project" value="UniProtKB-UniRule"/>
</dbReference>
<keyword evidence="1 7" id="KW-0507">mRNA processing</keyword>
<dbReference type="Pfam" id="PF12626">
    <property type="entry name" value="PolyA_pol_arg_C"/>
    <property type="match status" value="1"/>
</dbReference>
<feature type="domain" description="Poly A polymerase head" evidence="10">
    <location>
        <begin position="56"/>
        <end position="182"/>
    </location>
</feature>
<dbReference type="AlphaFoldDB" id="A0AAW4RFV3"/>
<feature type="active site" evidence="7">
    <location>
        <position position="74"/>
    </location>
</feature>
<sequence>MGNPATQDGSAIIEPSVTSPFTLRVIPRDQHTISRKDISPNALRVLYRLRESGFGAYLVGGAVRDLLVGGHPKDFDVATDATPEEVKALFRNCRLIGRRFRLAHVVFGREIIEVATFRANVDDGSGDRELDNGRLVRDNVYGTIEDDAIRRDFTCNALYYAIEDFSVRDYCGGFEDVQARLMKLIGDPQLRYQEDPVRMLRAVRLAAKLNFDIEAGTAEPIPRLAGLLSEAAPARLFEEILKLFLSGHGVASFEGLERYGLLSALFPESAAALKSNRSGALRAMVLEGLRNTDARVANDEPVSPAFLFALLLWPAFCRTLMGLQAQGVQPEDAQRRAADRVTLHQLERVALPRRFSLPMQEIWLLQTRFSSRQRKRVFRTLSHPRFRAAFDFLVLRQFASADHAADVEFWREAQKSSGQELVDAIESAQADHDSDEGAPRKRRRRRRRTGAPVGE</sequence>
<evidence type="ECO:0000256" key="5">
    <source>
        <dbReference type="ARBA" id="ARBA00022884"/>
    </source>
</evidence>
<dbReference type="SUPFAM" id="SSF81301">
    <property type="entry name" value="Nucleotidyltransferase"/>
    <property type="match status" value="1"/>
</dbReference>
<evidence type="ECO:0000256" key="4">
    <source>
        <dbReference type="ARBA" id="ARBA00022840"/>
    </source>
</evidence>
<feature type="compositionally biased region" description="Basic residues" evidence="9">
    <location>
        <begin position="440"/>
        <end position="449"/>
    </location>
</feature>
<dbReference type="InterPro" id="IPR032828">
    <property type="entry name" value="PolyA_RNA-bd"/>
</dbReference>
<evidence type="ECO:0000259" key="12">
    <source>
        <dbReference type="Pfam" id="PF12627"/>
    </source>
</evidence>
<proteinExistence type="inferred from homology"/>
<dbReference type="InterPro" id="IPR052191">
    <property type="entry name" value="tRNA_ntf/polyA_polymerase_I"/>
</dbReference>
<dbReference type="Pfam" id="PF12627">
    <property type="entry name" value="PolyA_pol_RNAbd"/>
    <property type="match status" value="1"/>
</dbReference>
<gene>
    <name evidence="7" type="primary">pcnB</name>
    <name evidence="13" type="ORF">Xseb_22740</name>
</gene>
<dbReference type="GO" id="GO:0006397">
    <property type="term" value="P:mRNA processing"/>
    <property type="evidence" value="ECO:0007669"/>
    <property type="project" value="UniProtKB-KW"/>
</dbReference>
<evidence type="ECO:0000256" key="7">
    <source>
        <dbReference type="HAMAP-Rule" id="MF_00957"/>
    </source>
</evidence>
<feature type="active site" evidence="7">
    <location>
        <position position="76"/>
    </location>
</feature>
<comment type="catalytic activity">
    <reaction evidence="7">
        <text>RNA(n) + ATP = RNA(n)-3'-adenine ribonucleotide + diphosphate</text>
        <dbReference type="Rhea" id="RHEA:11332"/>
        <dbReference type="Rhea" id="RHEA-COMP:14527"/>
        <dbReference type="Rhea" id="RHEA-COMP:17347"/>
        <dbReference type="ChEBI" id="CHEBI:30616"/>
        <dbReference type="ChEBI" id="CHEBI:33019"/>
        <dbReference type="ChEBI" id="CHEBI:140395"/>
        <dbReference type="ChEBI" id="CHEBI:173115"/>
        <dbReference type="EC" id="2.7.7.19"/>
    </reaction>
</comment>
<evidence type="ECO:0000256" key="1">
    <source>
        <dbReference type="ARBA" id="ARBA00022664"/>
    </source>
</evidence>
<dbReference type="FunFam" id="3.30.460.10:FF:000035">
    <property type="entry name" value="Poly(A) polymerase I"/>
    <property type="match status" value="1"/>
</dbReference>
<evidence type="ECO:0000256" key="9">
    <source>
        <dbReference type="SAM" id="MobiDB-lite"/>
    </source>
</evidence>
<evidence type="ECO:0000256" key="6">
    <source>
        <dbReference type="ARBA" id="ARBA00023163"/>
    </source>
</evidence>
<evidence type="ECO:0000256" key="3">
    <source>
        <dbReference type="ARBA" id="ARBA00022741"/>
    </source>
</evidence>
<comment type="caution">
    <text evidence="13">The sequence shown here is derived from an EMBL/GenBank/DDBJ whole genome shotgun (WGS) entry which is preliminary data.</text>
</comment>
<dbReference type="InterPro" id="IPR043519">
    <property type="entry name" value="NT_sf"/>
</dbReference>
<feature type="domain" description="tRNA nucleotidyltransferase/poly(A) polymerase RNA and SrmB- binding" evidence="12">
    <location>
        <begin position="210"/>
        <end position="272"/>
    </location>
</feature>
<dbReference type="Gene3D" id="3.30.460.10">
    <property type="entry name" value="Beta Polymerase, domain 2"/>
    <property type="match status" value="1"/>
</dbReference>
<dbReference type="NCBIfam" id="TIGR01942">
    <property type="entry name" value="pcnB"/>
    <property type="match status" value="1"/>
</dbReference>
<keyword evidence="2 7" id="KW-0808">Transferase</keyword>
<dbReference type="GO" id="GO:0005524">
    <property type="term" value="F:ATP binding"/>
    <property type="evidence" value="ECO:0007669"/>
    <property type="project" value="UniProtKB-UniRule"/>
</dbReference>
<feature type="active site" evidence="7">
    <location>
        <position position="152"/>
    </location>
</feature>
<evidence type="ECO:0000259" key="11">
    <source>
        <dbReference type="Pfam" id="PF12626"/>
    </source>
</evidence>
<dbReference type="InterPro" id="IPR002646">
    <property type="entry name" value="PolA_pol_head_dom"/>
</dbReference>
<name>A0AAW4RFV3_XANCI</name>
<feature type="compositionally biased region" description="Basic and acidic residues" evidence="9">
    <location>
        <begin position="429"/>
        <end position="439"/>
    </location>
</feature>
<dbReference type="PANTHER" id="PTHR43051">
    <property type="entry name" value="POLYNUCLEOTIDE ADENYLYLTRANSFERASE FAMILY PROTEIN"/>
    <property type="match status" value="1"/>
</dbReference>
<dbReference type="PANTHER" id="PTHR43051:SF1">
    <property type="entry name" value="POLYNUCLEOTIDE ADENYLYLTRANSFERASE FAMILY PROTEIN"/>
    <property type="match status" value="1"/>
</dbReference>
<keyword evidence="4 7" id="KW-0067">ATP-binding</keyword>
<evidence type="ECO:0000256" key="8">
    <source>
        <dbReference type="RuleBase" id="RU003953"/>
    </source>
</evidence>
<dbReference type="GO" id="GO:0043633">
    <property type="term" value="P:polyadenylation-dependent RNA catabolic process"/>
    <property type="evidence" value="ECO:0007669"/>
    <property type="project" value="InterPro"/>
</dbReference>
<accession>A0AAW4RFV3</accession>
<dbReference type="EMBL" id="LOKL01000028">
    <property type="protein sequence ID" value="MBZ3923135.1"/>
    <property type="molecule type" value="Genomic_DNA"/>
</dbReference>
<dbReference type="Proteomes" id="UP000825388">
    <property type="component" value="Unassembled WGS sequence"/>
</dbReference>
<protein>
    <recommendedName>
        <fullName evidence="7">Poly(A) polymerase I</fullName>
        <shortName evidence="7">PAP I</shortName>
        <ecNumber evidence="7">2.7.7.19</ecNumber>
    </recommendedName>
</protein>
<evidence type="ECO:0000313" key="14">
    <source>
        <dbReference type="Proteomes" id="UP000825388"/>
    </source>
</evidence>
<dbReference type="RefSeq" id="WP_089112564.1">
    <property type="nucleotide sequence ID" value="NZ_LOKL01000028.1"/>
</dbReference>
<evidence type="ECO:0000313" key="13">
    <source>
        <dbReference type="EMBL" id="MBZ3923135.1"/>
    </source>
</evidence>
<feature type="region of interest" description="Disordered" evidence="9">
    <location>
        <begin position="420"/>
        <end position="455"/>
    </location>
</feature>
<dbReference type="CDD" id="cd05398">
    <property type="entry name" value="NT_ClassII-CCAase"/>
    <property type="match status" value="1"/>
</dbReference>
<dbReference type="EC" id="2.7.7.19" evidence="7"/>
<organism evidence="13 14">
    <name type="scientific">Xanthomonas citri pv. sesbaniae</name>
    <dbReference type="NCBI Taxonomy" id="473425"/>
    <lineage>
        <taxon>Bacteria</taxon>
        <taxon>Pseudomonadati</taxon>
        <taxon>Pseudomonadota</taxon>
        <taxon>Gammaproteobacteria</taxon>
        <taxon>Lysobacterales</taxon>
        <taxon>Lysobacteraceae</taxon>
        <taxon>Xanthomonas</taxon>
    </lineage>
</organism>
<keyword evidence="13" id="KW-0548">Nucleotidyltransferase</keyword>
<evidence type="ECO:0000256" key="2">
    <source>
        <dbReference type="ARBA" id="ARBA00022679"/>
    </source>
</evidence>
<keyword evidence="3 7" id="KW-0547">Nucleotide-binding</keyword>
<comment type="function">
    <text evidence="7">Adds poly(A) tail to the 3' end of many RNAs, which usually targets these RNAs for decay. Plays a significant role in the global control of gene expression, through influencing the rate of transcript degradation, and in the general RNA quality control.</text>
</comment>
<dbReference type="InterPro" id="IPR010206">
    <property type="entry name" value="PolA_pol_I"/>
</dbReference>
<dbReference type="InterPro" id="IPR025866">
    <property type="entry name" value="PolyA_pol_arg_C_dom"/>
</dbReference>
<keyword evidence="6 7" id="KW-0804">Transcription</keyword>
<reference evidence="13" key="1">
    <citation type="submission" date="2015-12" db="EMBL/GenBank/DDBJ databases">
        <authorList>
            <person name="Bansal K."/>
            <person name="Midha S."/>
            <person name="Patil P.B."/>
        </authorList>
    </citation>
    <scope>NUCLEOTIDE SEQUENCE</scope>
    <source>
        <strain evidence="13">LMG867</strain>
    </source>
</reference>
<dbReference type="HAMAP" id="MF_00957">
    <property type="entry name" value="PolyA_pol"/>
    <property type="match status" value="1"/>
</dbReference>
<comment type="similarity">
    <text evidence="7 8">Belongs to the tRNA nucleotidyltransferase/poly(A) polymerase family.</text>
</comment>